<evidence type="ECO:0000256" key="3">
    <source>
        <dbReference type="ARBA" id="ARBA00023012"/>
    </source>
</evidence>
<comment type="caution">
    <text evidence="7">The sequence shown here is derived from an EMBL/GenBank/DDBJ whole genome shotgun (WGS) entry which is preliminary data.</text>
</comment>
<dbReference type="InterPro" id="IPR050482">
    <property type="entry name" value="Sensor_HK_TwoCompSys"/>
</dbReference>
<organism evidence="7 8">
    <name type="scientific">Micromonospora vulcania</name>
    <dbReference type="NCBI Taxonomy" id="1441873"/>
    <lineage>
        <taxon>Bacteria</taxon>
        <taxon>Bacillati</taxon>
        <taxon>Actinomycetota</taxon>
        <taxon>Actinomycetes</taxon>
        <taxon>Micromonosporales</taxon>
        <taxon>Micromonosporaceae</taxon>
        <taxon>Micromonospora</taxon>
    </lineage>
</organism>
<dbReference type="Proteomes" id="UP001596226">
    <property type="component" value="Unassembled WGS sequence"/>
</dbReference>
<feature type="transmembrane region" description="Helical" evidence="5">
    <location>
        <begin position="164"/>
        <end position="184"/>
    </location>
</feature>
<name>A0ABW1H2Z6_9ACTN</name>
<evidence type="ECO:0000256" key="1">
    <source>
        <dbReference type="ARBA" id="ARBA00022679"/>
    </source>
</evidence>
<feature type="transmembrane region" description="Helical" evidence="5">
    <location>
        <begin position="301"/>
        <end position="317"/>
    </location>
</feature>
<accession>A0ABW1H2Z6</accession>
<dbReference type="GO" id="GO:0016301">
    <property type="term" value="F:kinase activity"/>
    <property type="evidence" value="ECO:0007669"/>
    <property type="project" value="UniProtKB-KW"/>
</dbReference>
<feature type="transmembrane region" description="Helical" evidence="5">
    <location>
        <begin position="108"/>
        <end position="125"/>
    </location>
</feature>
<dbReference type="PANTHER" id="PTHR24421">
    <property type="entry name" value="NITRATE/NITRITE SENSOR PROTEIN NARX-RELATED"/>
    <property type="match status" value="1"/>
</dbReference>
<keyword evidence="5" id="KW-1133">Transmembrane helix</keyword>
<dbReference type="Gene3D" id="3.30.565.10">
    <property type="entry name" value="Histidine kinase-like ATPase, C-terminal domain"/>
    <property type="match status" value="1"/>
</dbReference>
<dbReference type="SUPFAM" id="SSF55874">
    <property type="entry name" value="ATPase domain of HSP90 chaperone/DNA topoisomerase II/histidine kinase"/>
    <property type="match status" value="1"/>
</dbReference>
<feature type="transmembrane region" description="Helical" evidence="5">
    <location>
        <begin position="272"/>
        <end position="295"/>
    </location>
</feature>
<keyword evidence="1" id="KW-0808">Transferase</keyword>
<feature type="transmembrane region" description="Helical" evidence="5">
    <location>
        <begin position="356"/>
        <end position="375"/>
    </location>
</feature>
<dbReference type="EMBL" id="JBHSQS010000004">
    <property type="protein sequence ID" value="MFC5923338.1"/>
    <property type="molecule type" value="Genomic_DNA"/>
</dbReference>
<keyword evidence="3" id="KW-0902">Two-component regulatory system</keyword>
<feature type="transmembrane region" description="Helical" evidence="5">
    <location>
        <begin position="205"/>
        <end position="225"/>
    </location>
</feature>
<feature type="transmembrane region" description="Helical" evidence="5">
    <location>
        <begin position="324"/>
        <end position="344"/>
    </location>
</feature>
<reference evidence="8" key="1">
    <citation type="journal article" date="2019" name="Int. J. Syst. Evol. Microbiol.">
        <title>The Global Catalogue of Microorganisms (GCM) 10K type strain sequencing project: providing services to taxonomists for standard genome sequencing and annotation.</title>
        <authorList>
            <consortium name="The Broad Institute Genomics Platform"/>
            <consortium name="The Broad Institute Genome Sequencing Center for Infectious Disease"/>
            <person name="Wu L."/>
            <person name="Ma J."/>
        </authorList>
    </citation>
    <scope>NUCLEOTIDE SEQUENCE [LARGE SCALE GENOMIC DNA]</scope>
    <source>
        <strain evidence="8">CGMCC 4.7144</strain>
    </source>
</reference>
<keyword evidence="2 7" id="KW-0418">Kinase</keyword>
<gene>
    <name evidence="7" type="ORF">ACFQGL_08280</name>
</gene>
<evidence type="ECO:0000256" key="4">
    <source>
        <dbReference type="SAM" id="MobiDB-lite"/>
    </source>
</evidence>
<feature type="domain" description="Histidine kinase/HSP90-like ATPase" evidence="6">
    <location>
        <begin position="561"/>
        <end position="660"/>
    </location>
</feature>
<keyword evidence="5" id="KW-0472">Membrane</keyword>
<feature type="region of interest" description="Disordered" evidence="4">
    <location>
        <begin position="637"/>
        <end position="660"/>
    </location>
</feature>
<feature type="transmembrane region" description="Helical" evidence="5">
    <location>
        <begin position="426"/>
        <end position="448"/>
    </location>
</feature>
<dbReference type="InterPro" id="IPR003594">
    <property type="entry name" value="HATPase_dom"/>
</dbReference>
<sequence>MIDTVIEEPRWWQEALAGLGGCLLLTVATSPEYTQGLAPFIETPGRSELHGTGWVLALIPIVATVAGLCLLRWWPYLLAAAGLLSAPSVWGQLTTVSHPALGTFAQSAAYPLAVLGVLACAQSLLSRGSPRAGAALVGLATGSRLFGSAMVGPGWWSSDPSRPAWHAGMIAVALAVVVPAVWRIRRGDRAAAGPPDTSGWAWQRLRLVIAAGLAVCLVLPLSLLTTERLAALLNVDWSALYRHQTAAIAVTGVITLVLAIGLAAVAGLWPLAAALTVATVQVAVAAPLILAFTALGATDPVRWLGAIAGAALGAVAASSRWRVAAAATLALGAATAVFIAYAATTGHPEKLAEQQRVVPAVLLLVLVTAAGTAVAGATGPILARRGAVPAALGPLVGVLAASGLQIVEVTYLRDGLPVSSYLNPVFHLTTSAVLLLVAGAGLSGLGLAHHIAERWAERKRAELIRQEAAAAERDRLARPIHDGVLQVLALVQRQGSQLGEGGSQLARLAGEQEVALRHLLSGGVGMARPGGDADLCTSLSALGSPMIEVSTPAQPVVLPSGPAAELTAAVQAALDNVRRHAGPGSRAWVLLEDEDNGVRVTVRDDGVGFEPQRLTEAARAGRLGVAQSMRGRIADLGGTTTIHSQPEEGTEVEFWVPRPR</sequence>
<keyword evidence="8" id="KW-1185">Reference proteome</keyword>
<dbReference type="RefSeq" id="WP_377507859.1">
    <property type="nucleotide sequence ID" value="NZ_JBHSQS010000004.1"/>
</dbReference>
<dbReference type="Pfam" id="PF02518">
    <property type="entry name" value="HATPase_c"/>
    <property type="match status" value="1"/>
</dbReference>
<dbReference type="InterPro" id="IPR036890">
    <property type="entry name" value="HATPase_C_sf"/>
</dbReference>
<feature type="transmembrane region" description="Helical" evidence="5">
    <location>
        <begin position="132"/>
        <end position="152"/>
    </location>
</feature>
<evidence type="ECO:0000313" key="8">
    <source>
        <dbReference type="Proteomes" id="UP001596226"/>
    </source>
</evidence>
<dbReference type="PANTHER" id="PTHR24421:SF61">
    <property type="entry name" value="OXYGEN SENSOR HISTIDINE KINASE NREB"/>
    <property type="match status" value="1"/>
</dbReference>
<feature type="transmembrane region" description="Helical" evidence="5">
    <location>
        <begin position="54"/>
        <end position="74"/>
    </location>
</feature>
<evidence type="ECO:0000259" key="6">
    <source>
        <dbReference type="SMART" id="SM00387"/>
    </source>
</evidence>
<dbReference type="SMART" id="SM00387">
    <property type="entry name" value="HATPase_c"/>
    <property type="match status" value="1"/>
</dbReference>
<dbReference type="CDD" id="cd16917">
    <property type="entry name" value="HATPase_UhpB-NarQ-NarX-like"/>
    <property type="match status" value="1"/>
</dbReference>
<feature type="transmembrane region" description="Helical" evidence="5">
    <location>
        <begin position="245"/>
        <end position="265"/>
    </location>
</feature>
<evidence type="ECO:0000313" key="7">
    <source>
        <dbReference type="EMBL" id="MFC5923338.1"/>
    </source>
</evidence>
<evidence type="ECO:0000256" key="5">
    <source>
        <dbReference type="SAM" id="Phobius"/>
    </source>
</evidence>
<feature type="transmembrane region" description="Helical" evidence="5">
    <location>
        <begin position="387"/>
        <end position="406"/>
    </location>
</feature>
<keyword evidence="5" id="KW-0812">Transmembrane</keyword>
<proteinExistence type="predicted"/>
<protein>
    <submittedName>
        <fullName evidence="7">Sensor histidine kinase</fullName>
    </submittedName>
</protein>
<evidence type="ECO:0000256" key="2">
    <source>
        <dbReference type="ARBA" id="ARBA00022777"/>
    </source>
</evidence>